<evidence type="ECO:0000256" key="7">
    <source>
        <dbReference type="ARBA" id="ARBA00022807"/>
    </source>
</evidence>
<evidence type="ECO:0000313" key="11">
    <source>
        <dbReference type="Proteomes" id="UP001251528"/>
    </source>
</evidence>
<feature type="compositionally biased region" description="Polar residues" evidence="8">
    <location>
        <begin position="727"/>
        <end position="761"/>
    </location>
</feature>
<dbReference type="GO" id="GO:0005634">
    <property type="term" value="C:nucleus"/>
    <property type="evidence" value="ECO:0007669"/>
    <property type="project" value="UniProtKB-SubCell"/>
</dbReference>
<organism evidence="10 11">
    <name type="scientific">Conoideocrella luteorostrata</name>
    <dbReference type="NCBI Taxonomy" id="1105319"/>
    <lineage>
        <taxon>Eukaryota</taxon>
        <taxon>Fungi</taxon>
        <taxon>Dikarya</taxon>
        <taxon>Ascomycota</taxon>
        <taxon>Pezizomycotina</taxon>
        <taxon>Sordariomycetes</taxon>
        <taxon>Hypocreomycetidae</taxon>
        <taxon>Hypocreales</taxon>
        <taxon>Clavicipitaceae</taxon>
        <taxon>Conoideocrella</taxon>
    </lineage>
</organism>
<dbReference type="InterPro" id="IPR028889">
    <property type="entry name" value="USP"/>
</dbReference>
<evidence type="ECO:0000256" key="6">
    <source>
        <dbReference type="ARBA" id="ARBA00022801"/>
    </source>
</evidence>
<protein>
    <recommendedName>
        <fullName evidence="3">ubiquitinyl hydrolase 1</fullName>
        <ecNumber evidence="3">3.4.19.12</ecNumber>
    </recommendedName>
</protein>
<dbReference type="InterPro" id="IPR001394">
    <property type="entry name" value="Peptidase_C19_UCH"/>
</dbReference>
<evidence type="ECO:0000313" key="10">
    <source>
        <dbReference type="EMBL" id="KAK2595784.1"/>
    </source>
</evidence>
<keyword evidence="6" id="KW-0378">Hydrolase</keyword>
<evidence type="ECO:0000256" key="8">
    <source>
        <dbReference type="SAM" id="MobiDB-lite"/>
    </source>
</evidence>
<dbReference type="Pfam" id="PF00443">
    <property type="entry name" value="UCH"/>
    <property type="match status" value="1"/>
</dbReference>
<keyword evidence="7" id="KW-0788">Thiol protease</keyword>
<sequence>MKEFPRKFLSLRDKDGIHRRSKSVPPGHKDKAHPLSAEAFRAMFKKDDSKGSLKSDDEENEADQTKIEEVQRLLEKRDVPNISVFHIKDILLLNIGDGDPEQTADFIIMERKAQSGIIVPYNSSVHMVGAENRDNVTCYLDSLLFAMFAKLDAFEKMLKSDFPVGDLRLKLVKLLRIWVNLLRSGKLIRTDLTKFLQDTLSECGWSEANRREQQDTSEAFAFLAEQLQLPLLSLQKNVHHRGKSDKDDHKVVYERLLNLAVPPDPEGKGIKLEDCLEEYFNSKVEVERYLEEGTKDSTHEGFSPSQASGSQNIAPVLSPDTLSNTNEGNEGDNTSSRPAVRGRSASVIQRVVIDKKGRPTGARDGVMARQTSDEGAKQVVKISRMPAWLSFRLIPWNTLTPSQPQSDSEVALNFDQKPVVGICLKRYAMTESGQPQRRDTFIDIPDSLRLPQFNLIAGPNLHEGVKDLSTEYKIVLQSVVCHRGESLQSGHYIAFARVAPKLLTENRQHDVDPPPDYEEAQWVKFDDLETENRVAYVNDIKQALKDEMPYLLFYQVLPMVDTPRPSSEGTEPEPPSYNDSKRSIELNANLSSSAFGRLGGNYRDDLQGTDTGLKSNPPSIRVSAEFDQPPRDSLWSTSHTGSTPMGSRRESIANTESPAVTPGANSPVITPVDEPTASRLSRAASRFTLGRQSRPQSQSGEGRTSFNMARLGGIIKTSREPLAEPSNGLQASASNSMGQLSGNTATLPVSTVEVVQQQHIPSPQVKEKEKYRHRAKTKDKEKSEKQKPSPGYQPERQCAVM</sequence>
<name>A0AAJ0FXV6_9HYPO</name>
<comment type="similarity">
    <text evidence="2">Belongs to the peptidase C19 family.</text>
</comment>
<evidence type="ECO:0000259" key="9">
    <source>
        <dbReference type="PROSITE" id="PS50235"/>
    </source>
</evidence>
<dbReference type="AlphaFoldDB" id="A0AAJ0FXV6"/>
<dbReference type="Proteomes" id="UP001251528">
    <property type="component" value="Unassembled WGS sequence"/>
</dbReference>
<feature type="compositionally biased region" description="Polar residues" evidence="8">
    <location>
        <begin position="634"/>
        <end position="645"/>
    </location>
</feature>
<feature type="region of interest" description="Disordered" evidence="8">
    <location>
        <begin position="563"/>
        <end position="582"/>
    </location>
</feature>
<dbReference type="InterPro" id="IPR050164">
    <property type="entry name" value="Peptidase_C19"/>
</dbReference>
<feature type="region of interest" description="Disordered" evidence="8">
    <location>
        <begin position="601"/>
        <end position="801"/>
    </location>
</feature>
<evidence type="ECO:0000256" key="1">
    <source>
        <dbReference type="ARBA" id="ARBA00000707"/>
    </source>
</evidence>
<evidence type="ECO:0000256" key="4">
    <source>
        <dbReference type="ARBA" id="ARBA00022670"/>
    </source>
</evidence>
<dbReference type="Gene3D" id="3.90.70.10">
    <property type="entry name" value="Cysteine proteinases"/>
    <property type="match status" value="2"/>
</dbReference>
<dbReference type="SUPFAM" id="SSF54001">
    <property type="entry name" value="Cysteine proteinases"/>
    <property type="match status" value="1"/>
</dbReference>
<feature type="compositionally biased region" description="Polar residues" evidence="8">
    <location>
        <begin position="303"/>
        <end position="313"/>
    </location>
</feature>
<gene>
    <name evidence="10" type="ORF">QQS21_006547</name>
</gene>
<evidence type="ECO:0000256" key="3">
    <source>
        <dbReference type="ARBA" id="ARBA00012759"/>
    </source>
</evidence>
<feature type="region of interest" description="Disordered" evidence="8">
    <location>
        <begin position="294"/>
        <end position="350"/>
    </location>
</feature>
<evidence type="ECO:0000256" key="5">
    <source>
        <dbReference type="ARBA" id="ARBA00022786"/>
    </source>
</evidence>
<feature type="compositionally biased region" description="Polar residues" evidence="8">
    <location>
        <begin position="320"/>
        <end position="337"/>
    </location>
</feature>
<evidence type="ECO:0000256" key="2">
    <source>
        <dbReference type="ARBA" id="ARBA00009085"/>
    </source>
</evidence>
<dbReference type="GO" id="GO:0016579">
    <property type="term" value="P:protein deubiquitination"/>
    <property type="evidence" value="ECO:0007669"/>
    <property type="project" value="InterPro"/>
</dbReference>
<comment type="caution">
    <text evidence="10">The sequence shown here is derived from an EMBL/GenBank/DDBJ whole genome shotgun (WGS) entry which is preliminary data.</text>
</comment>
<dbReference type="EMBL" id="JASWJB010000123">
    <property type="protein sequence ID" value="KAK2595784.1"/>
    <property type="molecule type" value="Genomic_DNA"/>
</dbReference>
<dbReference type="InterPro" id="IPR038765">
    <property type="entry name" value="Papain-like_cys_pep_sf"/>
</dbReference>
<feature type="compositionally biased region" description="Polar residues" evidence="8">
    <location>
        <begin position="690"/>
        <end position="707"/>
    </location>
</feature>
<keyword evidence="4" id="KW-0645">Protease</keyword>
<feature type="compositionally biased region" description="Polar residues" evidence="8">
    <location>
        <begin position="608"/>
        <end position="618"/>
    </location>
</feature>
<accession>A0AAJ0FXV6</accession>
<dbReference type="EC" id="3.4.19.12" evidence="3"/>
<dbReference type="GO" id="GO:0004843">
    <property type="term" value="F:cysteine-type deubiquitinase activity"/>
    <property type="evidence" value="ECO:0007669"/>
    <property type="project" value="UniProtKB-EC"/>
</dbReference>
<feature type="compositionally biased region" description="Basic and acidic residues" evidence="8">
    <location>
        <begin position="778"/>
        <end position="787"/>
    </location>
</feature>
<dbReference type="PROSITE" id="PS50235">
    <property type="entry name" value="USP_3"/>
    <property type="match status" value="1"/>
</dbReference>
<feature type="domain" description="USP" evidence="9">
    <location>
        <begin position="128"/>
        <end position="557"/>
    </location>
</feature>
<feature type="compositionally biased region" description="Basic and acidic residues" evidence="8">
    <location>
        <begin position="1"/>
        <end position="18"/>
    </location>
</feature>
<reference evidence="10" key="1">
    <citation type="submission" date="2023-06" db="EMBL/GenBank/DDBJ databases">
        <title>Conoideocrella luteorostrata (Hypocreales: Clavicipitaceae), a potential biocontrol fungus for elongate hemlock scale in United States Christmas tree production areas.</title>
        <authorList>
            <person name="Barrett H."/>
            <person name="Lovett B."/>
            <person name="Macias A.M."/>
            <person name="Stajich J.E."/>
            <person name="Kasson M.T."/>
        </authorList>
    </citation>
    <scope>NUCLEOTIDE SEQUENCE</scope>
    <source>
        <strain evidence="10">ARSEF 14590</strain>
    </source>
</reference>
<dbReference type="GO" id="GO:0006508">
    <property type="term" value="P:proteolysis"/>
    <property type="evidence" value="ECO:0007669"/>
    <property type="project" value="UniProtKB-KW"/>
</dbReference>
<dbReference type="PANTHER" id="PTHR24006">
    <property type="entry name" value="UBIQUITIN CARBOXYL-TERMINAL HYDROLASE"/>
    <property type="match status" value="1"/>
</dbReference>
<keyword evidence="5" id="KW-0833">Ubl conjugation pathway</keyword>
<feature type="compositionally biased region" description="Polar residues" evidence="8">
    <location>
        <begin position="652"/>
        <end position="668"/>
    </location>
</feature>
<proteinExistence type="inferred from homology"/>
<dbReference type="PANTHER" id="PTHR24006:SF722">
    <property type="entry name" value="UBIQUITIN CARBOXYL-TERMINAL HYDROLASE 48"/>
    <property type="match status" value="1"/>
</dbReference>
<keyword evidence="11" id="KW-1185">Reference proteome</keyword>
<comment type="catalytic activity">
    <reaction evidence="1">
        <text>Thiol-dependent hydrolysis of ester, thioester, amide, peptide and isopeptide bonds formed by the C-terminal Gly of ubiquitin (a 76-residue protein attached to proteins as an intracellular targeting signal).</text>
        <dbReference type="EC" id="3.4.19.12"/>
    </reaction>
</comment>
<dbReference type="GO" id="GO:0005829">
    <property type="term" value="C:cytosol"/>
    <property type="evidence" value="ECO:0007669"/>
    <property type="project" value="TreeGrafter"/>
</dbReference>
<feature type="region of interest" description="Disordered" evidence="8">
    <location>
        <begin position="1"/>
        <end position="35"/>
    </location>
</feature>